<dbReference type="InterPro" id="IPR003869">
    <property type="entry name" value="Polysac_CapD-like"/>
</dbReference>
<dbReference type="PANTHER" id="PTHR43318:SF1">
    <property type="entry name" value="POLYSACCHARIDE BIOSYNTHESIS PROTEIN EPSC-RELATED"/>
    <property type="match status" value="1"/>
</dbReference>
<feature type="transmembrane region" description="Helical" evidence="2">
    <location>
        <begin position="54"/>
        <end position="77"/>
    </location>
</feature>
<gene>
    <name evidence="4" type="ORF">ACFQS8_12590</name>
</gene>
<reference evidence="5" key="1">
    <citation type="journal article" date="2019" name="Int. J. Syst. Evol. Microbiol.">
        <title>The Global Catalogue of Microorganisms (GCM) 10K type strain sequencing project: providing services to taxonomists for standard genome sequencing and annotation.</title>
        <authorList>
            <consortium name="The Broad Institute Genomics Platform"/>
            <consortium name="The Broad Institute Genome Sequencing Center for Infectious Disease"/>
            <person name="Wu L."/>
            <person name="Ma J."/>
        </authorList>
    </citation>
    <scope>NUCLEOTIDE SEQUENCE [LARGE SCALE GENOMIC DNA]</scope>
    <source>
        <strain evidence="5">CCUG 51308</strain>
    </source>
</reference>
<proteinExistence type="inferred from homology"/>
<keyword evidence="2" id="KW-0812">Transmembrane</keyword>
<dbReference type="RefSeq" id="WP_382167902.1">
    <property type="nucleotide sequence ID" value="NZ_JBHTBR010000005.1"/>
</dbReference>
<dbReference type="EMBL" id="JBHTBR010000005">
    <property type="protein sequence ID" value="MFC7292460.1"/>
    <property type="molecule type" value="Genomic_DNA"/>
</dbReference>
<comment type="similarity">
    <text evidence="1">Belongs to the polysaccharide synthase family.</text>
</comment>
<name>A0ABW2INR6_9PROT</name>
<comment type="caution">
    <text evidence="4">The sequence shown here is derived from an EMBL/GenBank/DDBJ whole genome shotgun (WGS) entry which is preliminary data.</text>
</comment>
<dbReference type="Pfam" id="PF02719">
    <property type="entry name" value="Polysacc_synt_2"/>
    <property type="match status" value="1"/>
</dbReference>
<evidence type="ECO:0000256" key="1">
    <source>
        <dbReference type="ARBA" id="ARBA00007430"/>
    </source>
</evidence>
<accession>A0ABW2INR6</accession>
<evidence type="ECO:0000256" key="2">
    <source>
        <dbReference type="SAM" id="Phobius"/>
    </source>
</evidence>
<dbReference type="CDD" id="cd05237">
    <property type="entry name" value="UDP_invert_4-6DH_SDR_e"/>
    <property type="match status" value="1"/>
</dbReference>
<feature type="transmembrane region" description="Helical" evidence="2">
    <location>
        <begin position="89"/>
        <end position="110"/>
    </location>
</feature>
<dbReference type="PANTHER" id="PTHR43318">
    <property type="entry name" value="UDP-N-ACETYLGLUCOSAMINE 4,6-DEHYDRATASE"/>
    <property type="match status" value="1"/>
</dbReference>
<feature type="domain" description="Polysaccharide biosynthesis protein CapD-like" evidence="3">
    <location>
        <begin position="299"/>
        <end position="587"/>
    </location>
</feature>
<keyword evidence="2" id="KW-0472">Membrane</keyword>
<evidence type="ECO:0000313" key="5">
    <source>
        <dbReference type="Proteomes" id="UP001596492"/>
    </source>
</evidence>
<dbReference type="SUPFAM" id="SSF51735">
    <property type="entry name" value="NAD(P)-binding Rossmann-fold domains"/>
    <property type="match status" value="1"/>
</dbReference>
<dbReference type="Gene3D" id="3.40.50.720">
    <property type="entry name" value="NAD(P)-binding Rossmann-like Domain"/>
    <property type="match status" value="1"/>
</dbReference>
<feature type="transmembrane region" description="Helical" evidence="2">
    <location>
        <begin position="20"/>
        <end position="42"/>
    </location>
</feature>
<sequence>MTRKDFIRAFTIGRRQAWRAITICVAYDAIAAFISMMLAIYIRSKIEADAPQTLISSLYATELSVAMIAALIISGVYKQVWRHTNASDLRRIVQTALLANLIFLPIMFLTNRLEGFFRTSILIEIPILLTLMIAGRLISRARATGQLLAAFRSPDENKPAAILVGTAHRISITLRELENSSEGLPVRPLAIIETGGAHTGRAICGIQVLGDLSRLKEAMSVMTERYGKPPWIAMIGATLDRDTMDTVLDIASKYNATVQRLRPDGEFNYDEISPTDLLTRPERTLDRTHVSQLISGARVFVTGAGGTIGSELVRQCASFGPSEITLYDNSEFNLYEIDMFMAKNFPRVQRRTLLGDVREANRLKSAMKAARPDIVLHAAALKHVPLMETNPNEAILTNVEGARLTAMYAAELGVKNFVFISTDKAVQPSNVMGASKRSAELFIQALAPKKPKTKFAIVRFGNVLGSAGSVAPLFERQIKEGGPVTVTDVGMTRFFMSVEEASSLVLQAAALSSNSQHSEAFLYVLDMGKPVSIIELAERMIRLKGFRPGIDIPITFTGLRPGEKLAETIFYPKEGVIETSVDGILRANAPYPDLDSLTPILDAMIEAAKNRERILSLDLLAKIAPELGLTTECDGTNFEDSKTSTPPTNVLSIKSYAGRAQD</sequence>
<dbReference type="Proteomes" id="UP001596492">
    <property type="component" value="Unassembled WGS sequence"/>
</dbReference>
<keyword evidence="2" id="KW-1133">Transmembrane helix</keyword>
<evidence type="ECO:0000313" key="4">
    <source>
        <dbReference type="EMBL" id="MFC7292460.1"/>
    </source>
</evidence>
<keyword evidence="5" id="KW-1185">Reference proteome</keyword>
<evidence type="ECO:0000259" key="3">
    <source>
        <dbReference type="Pfam" id="PF02719"/>
    </source>
</evidence>
<organism evidence="4 5">
    <name type="scientific">Hirschia litorea</name>
    <dbReference type="NCBI Taxonomy" id="1199156"/>
    <lineage>
        <taxon>Bacteria</taxon>
        <taxon>Pseudomonadati</taxon>
        <taxon>Pseudomonadota</taxon>
        <taxon>Alphaproteobacteria</taxon>
        <taxon>Hyphomonadales</taxon>
        <taxon>Hyphomonadaceae</taxon>
        <taxon>Hirschia</taxon>
    </lineage>
</organism>
<feature type="transmembrane region" description="Helical" evidence="2">
    <location>
        <begin position="116"/>
        <end position="138"/>
    </location>
</feature>
<dbReference type="InterPro" id="IPR051203">
    <property type="entry name" value="Polysaccharide_Synthase-Rel"/>
</dbReference>
<protein>
    <submittedName>
        <fullName evidence="4">Polysaccharide biosynthesis protein</fullName>
    </submittedName>
</protein>
<dbReference type="InterPro" id="IPR036291">
    <property type="entry name" value="NAD(P)-bd_dom_sf"/>
</dbReference>